<feature type="transmembrane region" description="Helical" evidence="8">
    <location>
        <begin position="390"/>
        <end position="410"/>
    </location>
</feature>
<dbReference type="GO" id="GO:0005886">
    <property type="term" value="C:plasma membrane"/>
    <property type="evidence" value="ECO:0007669"/>
    <property type="project" value="UniProtKB-SubCell"/>
</dbReference>
<dbReference type="PROSITE" id="PS50850">
    <property type="entry name" value="MFS"/>
    <property type="match status" value="1"/>
</dbReference>
<feature type="transmembrane region" description="Helical" evidence="8">
    <location>
        <begin position="187"/>
        <end position="209"/>
    </location>
</feature>
<sequence length="414" mass="42311">MSASEPAGAAVAREASAAGDAARFIRRGTREFALANLALFAAGFTTFALIYCVQPIMPVLGRDFGVDAATASLSLSATTQCLAVSMLVASSLSEVYGRKPVMVLSLFASSALMIGSAFAPDWTSLLVVRALAGIAFGGLPATAMAYVGEEMDAGSLGLAMGLYIGGTGLGALGGRLIVGAFTDLGSWRIGLFVVGVLALLSSFVFVLALPASRHFRPGRPDPRALAAGFARHLGRPTQLLLYAEGLLLLGVFVSLYNYLGYRLMAPPYGFSQTAVGLIFAIGLVGIVSSAWVGDLAGRLGRGRVFPALVALIGAGTAMTLSSSVAVILLGMAVVTFAFYGAHTVASAWVGIAAGRAKAQAASLYLFSYYTGSSVVGWMGGVAYGRAGWDGVVALAGCVLLVALALSAVLARRPG</sequence>
<evidence type="ECO:0000313" key="10">
    <source>
        <dbReference type="EMBL" id="RYC29886.1"/>
    </source>
</evidence>
<keyword evidence="4" id="KW-1003">Cell membrane</keyword>
<feature type="transmembrane region" description="Helical" evidence="8">
    <location>
        <begin position="68"/>
        <end position="89"/>
    </location>
</feature>
<reference evidence="10 11" key="1">
    <citation type="submission" date="2018-12" db="EMBL/GenBank/DDBJ databases">
        <authorList>
            <person name="Grouzdev D.S."/>
            <person name="Krutkina M.S."/>
        </authorList>
    </citation>
    <scope>NUCLEOTIDE SEQUENCE [LARGE SCALE GENOMIC DNA]</scope>
    <source>
        <strain evidence="10 11">RmlP026</strain>
    </source>
</reference>
<organism evidence="10 11">
    <name type="scientific">Lichenibacterium minor</name>
    <dbReference type="NCBI Taxonomy" id="2316528"/>
    <lineage>
        <taxon>Bacteria</taxon>
        <taxon>Pseudomonadati</taxon>
        <taxon>Pseudomonadota</taxon>
        <taxon>Alphaproteobacteria</taxon>
        <taxon>Hyphomicrobiales</taxon>
        <taxon>Lichenihabitantaceae</taxon>
        <taxon>Lichenibacterium</taxon>
    </lineage>
</organism>
<feature type="transmembrane region" description="Helical" evidence="8">
    <location>
        <begin position="327"/>
        <end position="351"/>
    </location>
</feature>
<proteinExistence type="inferred from homology"/>
<comment type="similarity">
    <text evidence="2">Belongs to the major facilitator superfamily.</text>
</comment>
<evidence type="ECO:0000256" key="4">
    <source>
        <dbReference type="ARBA" id="ARBA00022475"/>
    </source>
</evidence>
<feature type="domain" description="Major facilitator superfamily (MFS) profile" evidence="9">
    <location>
        <begin position="31"/>
        <end position="414"/>
    </location>
</feature>
<dbReference type="RefSeq" id="WP_129228977.1">
    <property type="nucleotide sequence ID" value="NZ_QYBB01000037.1"/>
</dbReference>
<evidence type="ECO:0000256" key="5">
    <source>
        <dbReference type="ARBA" id="ARBA00022692"/>
    </source>
</evidence>
<evidence type="ECO:0000256" key="1">
    <source>
        <dbReference type="ARBA" id="ARBA00004651"/>
    </source>
</evidence>
<evidence type="ECO:0000256" key="7">
    <source>
        <dbReference type="ARBA" id="ARBA00023136"/>
    </source>
</evidence>
<dbReference type="PANTHER" id="PTHR43271">
    <property type="entry name" value="BLL2771 PROTEIN"/>
    <property type="match status" value="1"/>
</dbReference>
<keyword evidence="5 8" id="KW-0812">Transmembrane</keyword>
<feature type="transmembrane region" description="Helical" evidence="8">
    <location>
        <begin position="126"/>
        <end position="148"/>
    </location>
</feature>
<dbReference type="InterPro" id="IPR036259">
    <property type="entry name" value="MFS_trans_sf"/>
</dbReference>
<keyword evidence="6 8" id="KW-1133">Transmembrane helix</keyword>
<evidence type="ECO:0000256" key="3">
    <source>
        <dbReference type="ARBA" id="ARBA00022448"/>
    </source>
</evidence>
<evidence type="ECO:0000256" key="6">
    <source>
        <dbReference type="ARBA" id="ARBA00022989"/>
    </source>
</evidence>
<dbReference type="OrthoDB" id="63984at2"/>
<dbReference type="Gene3D" id="1.20.1250.20">
    <property type="entry name" value="MFS general substrate transporter like domains"/>
    <property type="match status" value="1"/>
</dbReference>
<keyword evidence="11" id="KW-1185">Reference proteome</keyword>
<dbReference type="SUPFAM" id="SSF103473">
    <property type="entry name" value="MFS general substrate transporter"/>
    <property type="match status" value="1"/>
</dbReference>
<comment type="subcellular location">
    <subcellularLocation>
        <location evidence="1">Cell membrane</location>
        <topology evidence="1">Multi-pass membrane protein</topology>
    </subcellularLocation>
</comment>
<feature type="transmembrane region" description="Helical" evidence="8">
    <location>
        <begin position="239"/>
        <end position="258"/>
    </location>
</feature>
<dbReference type="GO" id="GO:0022857">
    <property type="term" value="F:transmembrane transporter activity"/>
    <property type="evidence" value="ECO:0007669"/>
    <property type="project" value="InterPro"/>
</dbReference>
<keyword evidence="7 8" id="KW-0472">Membrane</keyword>
<evidence type="ECO:0000256" key="2">
    <source>
        <dbReference type="ARBA" id="ARBA00008335"/>
    </source>
</evidence>
<gene>
    <name evidence="10" type="ORF">D3273_21660</name>
</gene>
<comment type="caution">
    <text evidence="10">The sequence shown here is derived from an EMBL/GenBank/DDBJ whole genome shotgun (WGS) entry which is preliminary data.</text>
</comment>
<reference evidence="10 11" key="2">
    <citation type="submission" date="2019-02" db="EMBL/GenBank/DDBJ databases">
        <title>'Lichenibacterium ramalinii' gen. nov. sp. nov., 'Lichenibacterium minor' gen. nov. sp. nov.</title>
        <authorList>
            <person name="Pankratov T."/>
        </authorList>
    </citation>
    <scope>NUCLEOTIDE SEQUENCE [LARGE SCALE GENOMIC DNA]</scope>
    <source>
        <strain evidence="10 11">RmlP026</strain>
    </source>
</reference>
<dbReference type="EMBL" id="QYBB01000037">
    <property type="protein sequence ID" value="RYC29886.1"/>
    <property type="molecule type" value="Genomic_DNA"/>
</dbReference>
<protein>
    <submittedName>
        <fullName evidence="10">MFS transporter</fullName>
    </submittedName>
</protein>
<dbReference type="Proteomes" id="UP000290759">
    <property type="component" value="Unassembled WGS sequence"/>
</dbReference>
<feature type="transmembrane region" description="Helical" evidence="8">
    <location>
        <begin position="363"/>
        <end position="384"/>
    </location>
</feature>
<feature type="transmembrane region" description="Helical" evidence="8">
    <location>
        <begin position="101"/>
        <end position="120"/>
    </location>
</feature>
<feature type="transmembrane region" description="Helical" evidence="8">
    <location>
        <begin position="270"/>
        <end position="292"/>
    </location>
</feature>
<dbReference type="AlphaFoldDB" id="A0A4Q2U524"/>
<keyword evidence="3" id="KW-0813">Transport</keyword>
<accession>A0A4Q2U524</accession>
<dbReference type="Pfam" id="PF07690">
    <property type="entry name" value="MFS_1"/>
    <property type="match status" value="1"/>
</dbReference>
<evidence type="ECO:0000313" key="11">
    <source>
        <dbReference type="Proteomes" id="UP000290759"/>
    </source>
</evidence>
<dbReference type="PANTHER" id="PTHR43271:SF1">
    <property type="entry name" value="INNER MEMBRANE TRANSPORT PROTEIN YNFM"/>
    <property type="match status" value="1"/>
</dbReference>
<feature type="transmembrane region" description="Helical" evidence="8">
    <location>
        <begin position="160"/>
        <end position="181"/>
    </location>
</feature>
<name>A0A4Q2U524_9HYPH</name>
<dbReference type="InterPro" id="IPR020846">
    <property type="entry name" value="MFS_dom"/>
</dbReference>
<dbReference type="CDD" id="cd17324">
    <property type="entry name" value="MFS_NepI_like"/>
    <property type="match status" value="1"/>
</dbReference>
<dbReference type="InterPro" id="IPR011701">
    <property type="entry name" value="MFS"/>
</dbReference>
<evidence type="ECO:0000256" key="8">
    <source>
        <dbReference type="SAM" id="Phobius"/>
    </source>
</evidence>
<evidence type="ECO:0000259" key="9">
    <source>
        <dbReference type="PROSITE" id="PS50850"/>
    </source>
</evidence>
<feature type="transmembrane region" description="Helical" evidence="8">
    <location>
        <begin position="33"/>
        <end position="56"/>
    </location>
</feature>
<feature type="transmembrane region" description="Helical" evidence="8">
    <location>
        <begin position="304"/>
        <end position="321"/>
    </location>
</feature>